<feature type="transmembrane region" description="Helical" evidence="1">
    <location>
        <begin position="97"/>
        <end position="120"/>
    </location>
</feature>
<feature type="transmembrane region" description="Helical" evidence="1">
    <location>
        <begin position="319"/>
        <end position="339"/>
    </location>
</feature>
<feature type="transmembrane region" description="Helical" evidence="1">
    <location>
        <begin position="135"/>
        <end position="156"/>
    </location>
</feature>
<dbReference type="GO" id="GO:0005886">
    <property type="term" value="C:plasma membrane"/>
    <property type="evidence" value="ECO:0007669"/>
    <property type="project" value="TreeGrafter"/>
</dbReference>
<dbReference type="AlphaFoldDB" id="A0A0H3U8A6"/>
<feature type="transmembrane region" description="Helical" evidence="1">
    <location>
        <begin position="12"/>
        <end position="35"/>
    </location>
</feature>
<feature type="transmembrane region" description="Helical" evidence="1">
    <location>
        <begin position="177"/>
        <end position="195"/>
    </location>
</feature>
<sequence length="669" mass="74433">MFSKNVSLDKRWKEVIFAGAGFGPNLLMVLMMAYFTDAVLPAGLSADINFWSYGGVTIVSAIVFPILWTIGRCFDGIVDVPLAALTDTLKNKTGKRFITVLISFLPMLVAFILCWIPVFGRGADITSNQQIGNTIWIFVWSIIFFASYTLALITFYGSLSEVCSNQTQRARVSAYKSVFDTISYALVYAAIPAIFKSINVPIWQVAIYASPLMLTILIPFLFVKKVDTPVLETSEDNNVPIGTSISLTLKSKPFLKWLAVNCISFFGLQMFLVSQNALISGVMNLGAGYAAILNTCAFAPVPIMLFFFNKLRKKKGIRFVYQSALLSFAIAIFSFGLGGQYIWGDQLAPKLIIGCIGGVIGSWGIGAFFMVPYLIPTVIASVEEEVTKKNHSAMYFAVQALATSIVGAVASSLVYNYLKLWTSPINGTSEWKCGVSLVPLIVSIFCIIGFFLCFLMPKQYSARVIYKDIQSSAVKEKNKLVHKKAKLIEDFEKESTNINISSISDQEKRILIQENKRKLDIKIAKISLEISKVDEIINYHFDETTSSANEEKDTIVTKESLFAEVCLFFLSGGLFGIINHIIRYKKAKVIGVKFGKLQFVLYILSCLIPFVSIYTNIMLNRKIKIFSDEIKETKEHKMLIGITSALLPLFMNVVALVIIDKKFNIIASK</sequence>
<dbReference type="Gene3D" id="1.20.1250.20">
    <property type="entry name" value="MFS general substrate transporter like domains"/>
    <property type="match status" value="1"/>
</dbReference>
<dbReference type="GO" id="GO:0015293">
    <property type="term" value="F:symporter activity"/>
    <property type="evidence" value="ECO:0007669"/>
    <property type="project" value="InterPro"/>
</dbReference>
<organism evidence="2">
    <name type="scientific">uncultured bacterium fosmid pJB84G2</name>
    <dbReference type="NCBI Taxonomy" id="1478072"/>
    <lineage>
        <taxon>Bacteria</taxon>
        <taxon>environmental samples</taxon>
    </lineage>
</organism>
<dbReference type="SUPFAM" id="SSF103473">
    <property type="entry name" value="MFS general substrate transporter"/>
    <property type="match status" value="1"/>
</dbReference>
<feature type="transmembrane region" description="Helical" evidence="1">
    <location>
        <begin position="286"/>
        <end position="307"/>
    </location>
</feature>
<reference evidence="2" key="1">
    <citation type="submission" date="2013-08" db="EMBL/GenBank/DDBJ databases">
        <title>Comparison of modified E. coli strains.</title>
        <authorList>
            <person name="Juergensen J."/>
            <person name="Bonge A."/>
            <person name="Streit W.R."/>
        </authorList>
    </citation>
    <scope>NUCLEOTIDE SEQUENCE</scope>
</reference>
<feature type="transmembrane region" description="Helical" evidence="1">
    <location>
        <begin position="351"/>
        <end position="375"/>
    </location>
</feature>
<dbReference type="GO" id="GO:0008643">
    <property type="term" value="P:carbohydrate transport"/>
    <property type="evidence" value="ECO:0007669"/>
    <property type="project" value="InterPro"/>
</dbReference>
<feature type="transmembrane region" description="Helical" evidence="1">
    <location>
        <begin position="437"/>
        <end position="457"/>
    </location>
</feature>
<dbReference type="Pfam" id="PF13347">
    <property type="entry name" value="MFS_2"/>
    <property type="match status" value="1"/>
</dbReference>
<evidence type="ECO:0000313" key="2">
    <source>
        <dbReference type="EMBL" id="AIF26745.1"/>
    </source>
</evidence>
<proteinExistence type="predicted"/>
<dbReference type="EMBL" id="KF540244">
    <property type="protein sequence ID" value="AIF26745.1"/>
    <property type="molecule type" value="Genomic_DNA"/>
</dbReference>
<dbReference type="PANTHER" id="PTHR11328">
    <property type="entry name" value="MAJOR FACILITATOR SUPERFAMILY DOMAIN-CONTAINING PROTEIN"/>
    <property type="match status" value="1"/>
</dbReference>
<feature type="transmembrane region" description="Helical" evidence="1">
    <location>
        <begin position="561"/>
        <end position="582"/>
    </location>
</feature>
<dbReference type="InterPro" id="IPR036259">
    <property type="entry name" value="MFS_trans_sf"/>
</dbReference>
<dbReference type="InterPro" id="IPR039672">
    <property type="entry name" value="MFS_2"/>
</dbReference>
<keyword evidence="1" id="KW-0472">Membrane</keyword>
<keyword evidence="1" id="KW-0812">Transmembrane</keyword>
<dbReference type="PANTHER" id="PTHR11328:SF24">
    <property type="entry name" value="MAJOR FACILITATOR SUPERFAMILY (MFS) PROFILE DOMAIN-CONTAINING PROTEIN"/>
    <property type="match status" value="1"/>
</dbReference>
<feature type="transmembrane region" description="Helical" evidence="1">
    <location>
        <begin position="50"/>
        <end position="70"/>
    </location>
</feature>
<keyword evidence="1" id="KW-1133">Transmembrane helix</keyword>
<accession>A0A0H3U8A6</accession>
<feature type="transmembrane region" description="Helical" evidence="1">
    <location>
        <begin position="201"/>
        <end position="223"/>
    </location>
</feature>
<evidence type="ECO:0008006" key="3">
    <source>
        <dbReference type="Google" id="ProtNLM"/>
    </source>
</evidence>
<feature type="transmembrane region" description="Helical" evidence="1">
    <location>
        <begin position="638"/>
        <end position="659"/>
    </location>
</feature>
<protein>
    <recommendedName>
        <fullName evidence="3">Major facilitator superfamily (MFS) profile domain-containing protein</fullName>
    </recommendedName>
</protein>
<feature type="transmembrane region" description="Helical" evidence="1">
    <location>
        <begin position="396"/>
        <end position="417"/>
    </location>
</feature>
<evidence type="ECO:0000256" key="1">
    <source>
        <dbReference type="SAM" id="Phobius"/>
    </source>
</evidence>
<feature type="transmembrane region" description="Helical" evidence="1">
    <location>
        <begin position="254"/>
        <end position="274"/>
    </location>
</feature>
<feature type="transmembrane region" description="Helical" evidence="1">
    <location>
        <begin position="597"/>
        <end position="617"/>
    </location>
</feature>
<name>A0A0H3U8A6_9BACT</name>